<accession>A0A0C2IW85</accession>
<proteinExistence type="predicted"/>
<protein>
    <submittedName>
        <fullName evidence="2">Uncharacterized protein</fullName>
    </submittedName>
</protein>
<organism evidence="2 3">
    <name type="scientific">Thelohanellus kitauei</name>
    <name type="common">Myxosporean</name>
    <dbReference type="NCBI Taxonomy" id="669202"/>
    <lineage>
        <taxon>Eukaryota</taxon>
        <taxon>Metazoa</taxon>
        <taxon>Cnidaria</taxon>
        <taxon>Myxozoa</taxon>
        <taxon>Myxosporea</taxon>
        <taxon>Bivalvulida</taxon>
        <taxon>Platysporina</taxon>
        <taxon>Myxobolidae</taxon>
        <taxon>Thelohanellus</taxon>
    </lineage>
</organism>
<feature type="transmembrane region" description="Helical" evidence="1">
    <location>
        <begin position="20"/>
        <end position="42"/>
    </location>
</feature>
<feature type="transmembrane region" description="Helical" evidence="1">
    <location>
        <begin position="101"/>
        <end position="118"/>
    </location>
</feature>
<keyword evidence="1" id="KW-0472">Membrane</keyword>
<comment type="caution">
    <text evidence="2">The sequence shown here is derived from an EMBL/GenBank/DDBJ whole genome shotgun (WGS) entry which is preliminary data.</text>
</comment>
<keyword evidence="3" id="KW-1185">Reference proteome</keyword>
<dbReference type="AlphaFoldDB" id="A0A0C2IW85"/>
<keyword evidence="1" id="KW-1133">Transmembrane helix</keyword>
<sequence>MIPLLIGNLLIMTVFYRFGRSLMVIIAHLLQTSGLTMIFICIAAQKRGVVFFIVTLISAFAMNLATPFYGCVTFEVVSYFPSICLTFFLAGQAFSGLLTASLDMILVAGTICFVVSWIQR</sequence>
<evidence type="ECO:0000313" key="3">
    <source>
        <dbReference type="Proteomes" id="UP000031668"/>
    </source>
</evidence>
<evidence type="ECO:0000256" key="1">
    <source>
        <dbReference type="SAM" id="Phobius"/>
    </source>
</evidence>
<keyword evidence="1" id="KW-0812">Transmembrane</keyword>
<dbReference type="Proteomes" id="UP000031668">
    <property type="component" value="Unassembled WGS sequence"/>
</dbReference>
<gene>
    <name evidence="2" type="ORF">RF11_05825</name>
</gene>
<dbReference type="EMBL" id="JWZT01005379">
    <property type="protein sequence ID" value="KII61107.1"/>
    <property type="molecule type" value="Genomic_DNA"/>
</dbReference>
<name>A0A0C2IW85_THEKT</name>
<reference evidence="2 3" key="1">
    <citation type="journal article" date="2014" name="Genome Biol. Evol.">
        <title>The genome of the myxosporean Thelohanellus kitauei shows adaptations to nutrient acquisition within its fish host.</title>
        <authorList>
            <person name="Yang Y."/>
            <person name="Xiong J."/>
            <person name="Zhou Z."/>
            <person name="Huo F."/>
            <person name="Miao W."/>
            <person name="Ran C."/>
            <person name="Liu Y."/>
            <person name="Zhang J."/>
            <person name="Feng J."/>
            <person name="Wang M."/>
            <person name="Wang M."/>
            <person name="Wang L."/>
            <person name="Yao B."/>
        </authorList>
    </citation>
    <scope>NUCLEOTIDE SEQUENCE [LARGE SCALE GENOMIC DNA]</scope>
    <source>
        <strain evidence="2">Wuqing</strain>
    </source>
</reference>
<feature type="transmembrane region" description="Helical" evidence="1">
    <location>
        <begin position="49"/>
        <end position="70"/>
    </location>
</feature>
<evidence type="ECO:0000313" key="2">
    <source>
        <dbReference type="EMBL" id="KII61107.1"/>
    </source>
</evidence>